<dbReference type="FunFam" id="3.90.430.10:FF:000001">
    <property type="entry name" value="Copper fist DNA-binding protein"/>
    <property type="match status" value="1"/>
</dbReference>
<sequence length="510" mass="53893">MVYIDGQKFACEKCIKGHRASTCNHHDRSLIPIRRKGRPVSQCATCRELRKTRKLHVKCVCLNKNDYQPVHKKPRSERNSVTAPKGGIQSLLNPCRCSQASFCICCRPMFDKVFQSSTRHHKSSTLASSPSTHSTPFQSRTASLSPGASTAIPDPDAFLHQIRQTAGHTSSKIEPDMLSASPQLMPNGSSCCSSRRSKSLDHSPLLLSYPGVADSTGSPRRQSAPTANQQLPVTSAHGTNSNAAAGGGGCQLTVNGSCGCGCDCGQQLSHLLKLYPSPDDLKRILTEKYGYPGPPPPPVPIQPMPSGNSCCTSASSAGSPSLRASQSPRLTSPASSTVALQGSTHPENWATATDSTLLPTAQPSVSTRGNAGSLPLAAAPTCCRSTTCRCTSGCQGCGCSQAKPRYPESSTALPPVSSLASFPRLQPRQLSPSISLSSPPPATTLTLTPAHAVPTSDSLWRPSNIQPQPSWYLDRDGAPTCACGCQKPHGECTNCIQALCEEQLLKPPAC</sequence>
<feature type="compositionally biased region" description="Low complexity" evidence="8">
    <location>
        <begin position="124"/>
        <end position="135"/>
    </location>
</feature>
<dbReference type="InterPro" id="IPR001083">
    <property type="entry name" value="Cu_fist_DNA-bd_dom"/>
</dbReference>
<evidence type="ECO:0000256" key="4">
    <source>
        <dbReference type="ARBA" id="ARBA00023008"/>
    </source>
</evidence>
<gene>
    <name evidence="10" type="primary">CUP2</name>
    <name evidence="10" type="ORF">H4R34_004765</name>
</gene>
<evidence type="ECO:0000256" key="3">
    <source>
        <dbReference type="ARBA" id="ARBA00022833"/>
    </source>
</evidence>
<dbReference type="GO" id="GO:0000978">
    <property type="term" value="F:RNA polymerase II cis-regulatory region sequence-specific DNA binding"/>
    <property type="evidence" value="ECO:0007669"/>
    <property type="project" value="TreeGrafter"/>
</dbReference>
<organism evidence="10 11">
    <name type="scientific">Dimargaris verticillata</name>
    <dbReference type="NCBI Taxonomy" id="2761393"/>
    <lineage>
        <taxon>Eukaryota</taxon>
        <taxon>Fungi</taxon>
        <taxon>Fungi incertae sedis</taxon>
        <taxon>Zoopagomycota</taxon>
        <taxon>Kickxellomycotina</taxon>
        <taxon>Dimargaritomycetes</taxon>
        <taxon>Dimargaritales</taxon>
        <taxon>Dimargaritaceae</taxon>
        <taxon>Dimargaris</taxon>
    </lineage>
</organism>
<name>A0A9W8EAU9_9FUNG</name>
<dbReference type="GO" id="GO:0045944">
    <property type="term" value="P:positive regulation of transcription by RNA polymerase II"/>
    <property type="evidence" value="ECO:0007669"/>
    <property type="project" value="TreeGrafter"/>
</dbReference>
<feature type="compositionally biased region" description="Polar residues" evidence="8">
    <location>
        <begin position="136"/>
        <end position="148"/>
    </location>
</feature>
<evidence type="ECO:0000256" key="1">
    <source>
        <dbReference type="ARBA" id="ARBA00004123"/>
    </source>
</evidence>
<dbReference type="EMBL" id="JANBQB010000672">
    <property type="protein sequence ID" value="KAJ1974313.1"/>
    <property type="molecule type" value="Genomic_DNA"/>
</dbReference>
<dbReference type="AlphaFoldDB" id="A0A9W8EAU9"/>
<accession>A0A9W8EAU9</accession>
<reference evidence="10" key="1">
    <citation type="submission" date="2022-07" db="EMBL/GenBank/DDBJ databases">
        <title>Phylogenomic reconstructions and comparative analyses of Kickxellomycotina fungi.</title>
        <authorList>
            <person name="Reynolds N.K."/>
            <person name="Stajich J.E."/>
            <person name="Barry K."/>
            <person name="Grigoriev I.V."/>
            <person name="Crous P."/>
            <person name="Smith M.E."/>
        </authorList>
    </citation>
    <scope>NUCLEOTIDE SEQUENCE</scope>
    <source>
        <strain evidence="10">RSA 567</strain>
    </source>
</reference>
<feature type="compositionally biased region" description="Polar residues" evidence="8">
    <location>
        <begin position="306"/>
        <end position="370"/>
    </location>
</feature>
<dbReference type="SMART" id="SM01090">
    <property type="entry name" value="Copper-fist"/>
    <property type="match status" value="1"/>
</dbReference>
<dbReference type="PROSITE" id="PS50073">
    <property type="entry name" value="COPPER_FIST_2"/>
    <property type="match status" value="1"/>
</dbReference>
<comment type="subcellular location">
    <subcellularLocation>
        <location evidence="1">Nucleus</location>
    </subcellularLocation>
</comment>
<dbReference type="GO" id="GO:0005507">
    <property type="term" value="F:copper ion binding"/>
    <property type="evidence" value="ECO:0007669"/>
    <property type="project" value="InterPro"/>
</dbReference>
<feature type="compositionally biased region" description="Polar residues" evidence="8">
    <location>
        <begin position="215"/>
        <end position="233"/>
    </location>
</feature>
<keyword evidence="5" id="KW-0805">Transcription regulation</keyword>
<keyword evidence="4" id="KW-0186">Copper</keyword>
<dbReference type="PANTHER" id="PTHR28088">
    <property type="entry name" value="TRANSCRIPTIONAL ACTIVATOR HAA1-RELATED"/>
    <property type="match status" value="1"/>
</dbReference>
<dbReference type="InterPro" id="IPR036395">
    <property type="entry name" value="Cu_fist_DNA-bd_dom_sf"/>
</dbReference>
<keyword evidence="7" id="KW-0539">Nucleus</keyword>
<evidence type="ECO:0000313" key="10">
    <source>
        <dbReference type="EMBL" id="KAJ1974313.1"/>
    </source>
</evidence>
<keyword evidence="3" id="KW-0862">Zinc</keyword>
<keyword evidence="11" id="KW-1185">Reference proteome</keyword>
<evidence type="ECO:0000313" key="11">
    <source>
        <dbReference type="Proteomes" id="UP001151582"/>
    </source>
</evidence>
<dbReference type="GO" id="GO:0000981">
    <property type="term" value="F:DNA-binding transcription factor activity, RNA polymerase II-specific"/>
    <property type="evidence" value="ECO:0007669"/>
    <property type="project" value="TreeGrafter"/>
</dbReference>
<evidence type="ECO:0000256" key="5">
    <source>
        <dbReference type="ARBA" id="ARBA00023015"/>
    </source>
</evidence>
<protein>
    <submittedName>
        <fullName evidence="10">Copper-binding transcription factor</fullName>
    </submittedName>
</protein>
<dbReference type="SUPFAM" id="SSF57879">
    <property type="entry name" value="Zinc domain conserved in yeast copper-regulated transcription factors"/>
    <property type="match status" value="1"/>
</dbReference>
<evidence type="ECO:0000256" key="7">
    <source>
        <dbReference type="ARBA" id="ARBA00023242"/>
    </source>
</evidence>
<keyword evidence="2" id="KW-0479">Metal-binding</keyword>
<feature type="region of interest" description="Disordered" evidence="8">
    <location>
        <begin position="122"/>
        <end position="154"/>
    </location>
</feature>
<feature type="region of interest" description="Disordered" evidence="8">
    <location>
        <begin position="289"/>
        <end position="370"/>
    </location>
</feature>
<keyword evidence="6" id="KW-0804">Transcription</keyword>
<dbReference type="GO" id="GO:0006879">
    <property type="term" value="P:intracellular iron ion homeostasis"/>
    <property type="evidence" value="ECO:0007669"/>
    <property type="project" value="TreeGrafter"/>
</dbReference>
<dbReference type="Pfam" id="PF00649">
    <property type="entry name" value="Copper-fist"/>
    <property type="match status" value="1"/>
</dbReference>
<evidence type="ECO:0000256" key="2">
    <source>
        <dbReference type="ARBA" id="ARBA00022723"/>
    </source>
</evidence>
<evidence type="ECO:0000256" key="8">
    <source>
        <dbReference type="SAM" id="MobiDB-lite"/>
    </source>
</evidence>
<dbReference type="OrthoDB" id="5600085at2759"/>
<feature type="domain" description="Copper-fist" evidence="9">
    <location>
        <begin position="1"/>
        <end position="40"/>
    </location>
</feature>
<dbReference type="GO" id="GO:0005634">
    <property type="term" value="C:nucleus"/>
    <property type="evidence" value="ECO:0007669"/>
    <property type="project" value="UniProtKB-SubCell"/>
</dbReference>
<dbReference type="InterPro" id="IPR051763">
    <property type="entry name" value="Copper_Homeo_Regul"/>
</dbReference>
<feature type="region of interest" description="Disordered" evidence="8">
    <location>
        <begin position="203"/>
        <end position="239"/>
    </location>
</feature>
<dbReference type="SMART" id="SM00412">
    <property type="entry name" value="Cu_FIST"/>
    <property type="match status" value="1"/>
</dbReference>
<evidence type="ECO:0000259" key="9">
    <source>
        <dbReference type="PROSITE" id="PS50073"/>
    </source>
</evidence>
<comment type="caution">
    <text evidence="10">The sequence shown here is derived from an EMBL/GenBank/DDBJ whole genome shotgun (WGS) entry which is preliminary data.</text>
</comment>
<proteinExistence type="predicted"/>
<dbReference type="Gene3D" id="3.90.430.10">
    <property type="entry name" value="Copper fist DNA-binding domain"/>
    <property type="match status" value="1"/>
</dbReference>
<dbReference type="PRINTS" id="PR00617">
    <property type="entry name" value="COPPERFIST"/>
</dbReference>
<feature type="compositionally biased region" description="Pro residues" evidence="8">
    <location>
        <begin position="292"/>
        <end position="303"/>
    </location>
</feature>
<dbReference type="PANTHER" id="PTHR28088:SF5">
    <property type="entry name" value="TRANSCRIPTIONAL ACTIVATOR HAA1-RELATED"/>
    <property type="match status" value="1"/>
</dbReference>
<dbReference type="GO" id="GO:0006878">
    <property type="term" value="P:intracellular copper ion homeostasis"/>
    <property type="evidence" value="ECO:0007669"/>
    <property type="project" value="TreeGrafter"/>
</dbReference>
<dbReference type="Proteomes" id="UP001151582">
    <property type="component" value="Unassembled WGS sequence"/>
</dbReference>
<evidence type="ECO:0000256" key="6">
    <source>
        <dbReference type="ARBA" id="ARBA00023163"/>
    </source>
</evidence>